<keyword evidence="5 7" id="KW-1133">Transmembrane helix</keyword>
<dbReference type="PROSITE" id="PS50850">
    <property type="entry name" value="MFS"/>
    <property type="match status" value="1"/>
</dbReference>
<feature type="transmembrane region" description="Helical" evidence="7">
    <location>
        <begin position="71"/>
        <end position="95"/>
    </location>
</feature>
<dbReference type="InterPro" id="IPR011701">
    <property type="entry name" value="MFS"/>
</dbReference>
<evidence type="ECO:0000259" key="8">
    <source>
        <dbReference type="PROSITE" id="PS50850"/>
    </source>
</evidence>
<evidence type="ECO:0000313" key="10">
    <source>
        <dbReference type="Proteomes" id="UP000003824"/>
    </source>
</evidence>
<evidence type="ECO:0000256" key="7">
    <source>
        <dbReference type="SAM" id="Phobius"/>
    </source>
</evidence>
<proteinExistence type="predicted"/>
<dbReference type="AlphaFoldDB" id="D5ZRR3"/>
<dbReference type="InterPro" id="IPR036259">
    <property type="entry name" value="MFS_trans_sf"/>
</dbReference>
<dbReference type="InterPro" id="IPR020846">
    <property type="entry name" value="MFS_dom"/>
</dbReference>
<dbReference type="Gene3D" id="1.20.1250.20">
    <property type="entry name" value="MFS general substrate transporter like domains"/>
    <property type="match status" value="1"/>
</dbReference>
<dbReference type="SUPFAM" id="SSF103473">
    <property type="entry name" value="MFS general substrate transporter"/>
    <property type="match status" value="1"/>
</dbReference>
<keyword evidence="4 7" id="KW-0812">Transmembrane</keyword>
<gene>
    <name evidence="9" type="ORF">SSFG_01825</name>
</gene>
<feature type="transmembrane region" description="Helical" evidence="7">
    <location>
        <begin position="46"/>
        <end position="65"/>
    </location>
</feature>
<dbReference type="Pfam" id="PF07690">
    <property type="entry name" value="MFS_1"/>
    <property type="match status" value="1"/>
</dbReference>
<dbReference type="EMBL" id="DS999641">
    <property type="protein sequence ID" value="EFE66576.2"/>
    <property type="molecule type" value="Genomic_DNA"/>
</dbReference>
<dbReference type="InterPro" id="IPR005829">
    <property type="entry name" value="Sugar_transporter_CS"/>
</dbReference>
<dbReference type="PANTHER" id="PTHR43045">
    <property type="entry name" value="SHIKIMATE TRANSPORTER"/>
    <property type="match status" value="1"/>
</dbReference>
<feature type="transmembrane region" description="Helical" evidence="7">
    <location>
        <begin position="294"/>
        <end position="316"/>
    </location>
</feature>
<feature type="transmembrane region" description="Helical" evidence="7">
    <location>
        <begin position="411"/>
        <end position="436"/>
    </location>
</feature>
<dbReference type="PANTHER" id="PTHR43045:SF1">
    <property type="entry name" value="SHIKIMATE TRANSPORTER"/>
    <property type="match status" value="1"/>
</dbReference>
<feature type="domain" description="Major facilitator superfamily (MFS) profile" evidence="8">
    <location>
        <begin position="31"/>
        <end position="441"/>
    </location>
</feature>
<reference evidence="10" key="1">
    <citation type="submission" date="2008-12" db="EMBL/GenBank/DDBJ databases">
        <title>Annotation of Streptomyces ghanaensis ATCC 14672.</title>
        <authorList>
            <consortium name="The Broad Institute Genome Sequencing Platform"/>
            <consortium name="Broad Institute Microbial Sequencing Center"/>
            <person name="Fischbach M."/>
            <person name="Ward D."/>
            <person name="Young S."/>
            <person name="Kodira C.D."/>
            <person name="Zeng Q."/>
            <person name="Koehrsen M."/>
            <person name="Godfrey P."/>
            <person name="Alvarado L."/>
            <person name="Berlin A.M."/>
            <person name="Borenstein D."/>
            <person name="Chen Z."/>
            <person name="Engels R."/>
            <person name="Freedman E."/>
            <person name="Gellesch M."/>
            <person name="Goldberg J."/>
            <person name="Griggs A."/>
            <person name="Gujja S."/>
            <person name="Heiman D.I."/>
            <person name="Hepburn T.A."/>
            <person name="Howarth C."/>
            <person name="Jen D."/>
            <person name="Larson L."/>
            <person name="Lewis B."/>
            <person name="Mehta T."/>
            <person name="Park D."/>
            <person name="Pearson M."/>
            <person name="Roberts A."/>
            <person name="Saif S."/>
            <person name="Shea T.D."/>
            <person name="Shenoy N."/>
            <person name="Sisk P."/>
            <person name="Stolte C."/>
            <person name="Sykes S.N."/>
            <person name="Walk T."/>
            <person name="White J."/>
            <person name="Yandava C."/>
            <person name="Straight P."/>
            <person name="Clardy J."/>
            <person name="Hung D."/>
            <person name="Kolter R."/>
            <person name="Mekalanos J."/>
            <person name="Walker S."/>
            <person name="Walsh C.T."/>
            <person name="Wieland B.L.C."/>
            <person name="Ilzarbe M."/>
            <person name="Galagan J."/>
            <person name="Nusbaum C."/>
            <person name="Birren B."/>
        </authorList>
    </citation>
    <scope>NUCLEOTIDE SEQUENCE [LARGE SCALE GENOMIC DNA]</scope>
    <source>
        <strain evidence="10">ATCC 14672 / DSM 40746 / JCM 4963 / KCTC 9882 / NRRL B-12104 / FH 1290</strain>
    </source>
</reference>
<feature type="transmembrane region" description="Helical" evidence="7">
    <location>
        <begin position="102"/>
        <end position="127"/>
    </location>
</feature>
<dbReference type="RefSeq" id="WP_004982333.1">
    <property type="nucleotide sequence ID" value="NZ_DS999641.1"/>
</dbReference>
<evidence type="ECO:0000256" key="4">
    <source>
        <dbReference type="ARBA" id="ARBA00022692"/>
    </source>
</evidence>
<feature type="transmembrane region" description="Helical" evidence="7">
    <location>
        <begin position="388"/>
        <end position="405"/>
    </location>
</feature>
<accession>D5ZRR3</accession>
<evidence type="ECO:0000256" key="1">
    <source>
        <dbReference type="ARBA" id="ARBA00004651"/>
    </source>
</evidence>
<protein>
    <submittedName>
        <fullName evidence="9">General substrate transporter</fullName>
    </submittedName>
</protein>
<feature type="transmembrane region" description="Helical" evidence="7">
    <location>
        <begin position="203"/>
        <end position="222"/>
    </location>
</feature>
<dbReference type="GO" id="GO:0022857">
    <property type="term" value="F:transmembrane transporter activity"/>
    <property type="evidence" value="ECO:0007669"/>
    <property type="project" value="InterPro"/>
</dbReference>
<dbReference type="Proteomes" id="UP000003824">
    <property type="component" value="Unassembled WGS sequence"/>
</dbReference>
<keyword evidence="6 7" id="KW-0472">Membrane</keyword>
<evidence type="ECO:0000256" key="3">
    <source>
        <dbReference type="ARBA" id="ARBA00022475"/>
    </source>
</evidence>
<feature type="transmembrane region" description="Helical" evidence="7">
    <location>
        <begin position="257"/>
        <end position="282"/>
    </location>
</feature>
<sequence length="451" mass="47651">MGAKQTAEPDVAVAVAADRSSESEEKQRRRVAYATLVGTTIEWYDFLIYAQIAALLFGDLFFSGLGQWSQLTALATAGVSFFFRPLGAIVSGYLGDRFGRRIVLVLTLGLMGVSTTLVGLLPTAAAIGIAAPILLILLRCLQGLSAGGEWGGAAMLAVEHARAGHRGRMGAFPQMGVPLGMMLAIVVMGAFNGLLGKAAFDAWGWRLPFLFSVVLVVVGQYVRSKVAESPVFTELEESRTKAKTPLRDLLSAHRGKVLKAAATMVGNIAAGYMIVGGFALAYVTSAHDLPRAHVLTLLFAASAVWIGFTYVGAWWSDRSGRPVVYKAGYAMLFALLLPQFWLLSQGTALSVGVALLTLAVPLGLTYGPQSALFAEMFPARIRLSGASLAYAVGAVLGGAFAPMIAEALTQGFGTVLAVAPYLMGMALVSLVTAFFLTERSGGQREEPTTSR</sequence>
<name>D5ZRR3_STRV1</name>
<feature type="transmembrane region" description="Helical" evidence="7">
    <location>
        <begin position="348"/>
        <end position="367"/>
    </location>
</feature>
<feature type="transmembrane region" description="Helical" evidence="7">
    <location>
        <begin position="170"/>
        <end position="191"/>
    </location>
</feature>
<comment type="subcellular location">
    <subcellularLocation>
        <location evidence="1">Cell membrane</location>
        <topology evidence="1">Multi-pass membrane protein</topology>
    </subcellularLocation>
</comment>
<evidence type="ECO:0000256" key="5">
    <source>
        <dbReference type="ARBA" id="ARBA00022989"/>
    </source>
</evidence>
<dbReference type="eggNOG" id="COG0477">
    <property type="taxonomic scope" value="Bacteria"/>
</dbReference>
<evidence type="ECO:0000256" key="6">
    <source>
        <dbReference type="ARBA" id="ARBA00023136"/>
    </source>
</evidence>
<dbReference type="PROSITE" id="PS00217">
    <property type="entry name" value="SUGAR_TRANSPORT_2"/>
    <property type="match status" value="1"/>
</dbReference>
<organism evidence="9 10">
    <name type="scientific">Streptomyces viridosporus (strain ATCC 14672 / DSM 40746 / JCM 4963 / KCTC 9882 / NRRL B-12104 / FH 1290)</name>
    <name type="common">Streptomyces ghanaensis</name>
    <dbReference type="NCBI Taxonomy" id="566461"/>
    <lineage>
        <taxon>Bacteria</taxon>
        <taxon>Bacillati</taxon>
        <taxon>Actinomycetota</taxon>
        <taxon>Actinomycetes</taxon>
        <taxon>Kitasatosporales</taxon>
        <taxon>Streptomycetaceae</taxon>
        <taxon>Streptomyces</taxon>
    </lineage>
</organism>
<keyword evidence="3" id="KW-1003">Cell membrane</keyword>
<keyword evidence="2" id="KW-0813">Transport</keyword>
<evidence type="ECO:0000256" key="2">
    <source>
        <dbReference type="ARBA" id="ARBA00022448"/>
    </source>
</evidence>
<dbReference type="GO" id="GO:0005886">
    <property type="term" value="C:plasma membrane"/>
    <property type="evidence" value="ECO:0007669"/>
    <property type="project" value="UniProtKB-SubCell"/>
</dbReference>
<evidence type="ECO:0000313" key="9">
    <source>
        <dbReference type="EMBL" id="EFE66576.2"/>
    </source>
</evidence>